<gene>
    <name evidence="2" type="ORF">KUTeg_016972</name>
</gene>
<organism evidence="2 3">
    <name type="scientific">Tegillarca granosa</name>
    <name type="common">Malaysian cockle</name>
    <name type="synonym">Anadara granosa</name>
    <dbReference type="NCBI Taxonomy" id="220873"/>
    <lineage>
        <taxon>Eukaryota</taxon>
        <taxon>Metazoa</taxon>
        <taxon>Spiralia</taxon>
        <taxon>Lophotrochozoa</taxon>
        <taxon>Mollusca</taxon>
        <taxon>Bivalvia</taxon>
        <taxon>Autobranchia</taxon>
        <taxon>Pteriomorphia</taxon>
        <taxon>Arcoida</taxon>
        <taxon>Arcoidea</taxon>
        <taxon>Arcidae</taxon>
        <taxon>Tegillarca</taxon>
    </lineage>
</organism>
<accession>A0ABQ9EMD7</accession>
<dbReference type="Proteomes" id="UP001217089">
    <property type="component" value="Unassembled WGS sequence"/>
</dbReference>
<protein>
    <submittedName>
        <fullName evidence="2">Uncharacterized protein</fullName>
    </submittedName>
</protein>
<sequence>MNSSDKYYESIDFSNHCRKFYIERLKAADDIKEKVQKESDTGGKKEDQSSAISSAMAKLRAEMASLMDQDISLMRQLLTLNETIEEIKQKRMYGVSKDSLRASSVDLSFSSESVSETDMFSNDEEERPAKLNTAVNVYVICPYQK</sequence>
<evidence type="ECO:0000313" key="2">
    <source>
        <dbReference type="EMBL" id="KAJ8306427.1"/>
    </source>
</evidence>
<feature type="compositionally biased region" description="Basic and acidic residues" evidence="1">
    <location>
        <begin position="33"/>
        <end position="48"/>
    </location>
</feature>
<dbReference type="InterPro" id="IPR039499">
    <property type="entry name" value="LURA1/LRA25"/>
</dbReference>
<comment type="caution">
    <text evidence="2">The sequence shown here is derived from an EMBL/GenBank/DDBJ whole genome shotgun (WGS) entry which is preliminary data.</text>
</comment>
<evidence type="ECO:0000256" key="1">
    <source>
        <dbReference type="SAM" id="MobiDB-lite"/>
    </source>
</evidence>
<reference evidence="2 3" key="1">
    <citation type="submission" date="2022-12" db="EMBL/GenBank/DDBJ databases">
        <title>Chromosome-level genome of Tegillarca granosa.</title>
        <authorList>
            <person name="Kim J."/>
        </authorList>
    </citation>
    <scope>NUCLEOTIDE SEQUENCE [LARGE SCALE GENOMIC DNA]</scope>
    <source>
        <strain evidence="2">Teg-2019</strain>
        <tissue evidence="2">Adductor muscle</tissue>
    </source>
</reference>
<evidence type="ECO:0000313" key="3">
    <source>
        <dbReference type="Proteomes" id="UP001217089"/>
    </source>
</evidence>
<proteinExistence type="predicted"/>
<dbReference type="Pfam" id="PF14854">
    <property type="entry name" value="LURAP"/>
    <property type="match status" value="1"/>
</dbReference>
<feature type="region of interest" description="Disordered" evidence="1">
    <location>
        <begin position="33"/>
        <end position="53"/>
    </location>
</feature>
<dbReference type="EMBL" id="JARBDR010000813">
    <property type="protein sequence ID" value="KAJ8306427.1"/>
    <property type="molecule type" value="Genomic_DNA"/>
</dbReference>
<name>A0ABQ9EMD7_TEGGR</name>
<keyword evidence="3" id="KW-1185">Reference proteome</keyword>